<keyword evidence="2 3" id="KW-0040">ANK repeat</keyword>
<feature type="repeat" description="ANK" evidence="3">
    <location>
        <begin position="222"/>
        <end position="254"/>
    </location>
</feature>
<dbReference type="PROSITE" id="PS50105">
    <property type="entry name" value="SAM_DOMAIN"/>
    <property type="match status" value="2"/>
</dbReference>
<dbReference type="SMART" id="SM00454">
    <property type="entry name" value="SAM"/>
    <property type="match status" value="2"/>
</dbReference>
<dbReference type="SUPFAM" id="SSF47769">
    <property type="entry name" value="SAM/Pointed domain"/>
    <property type="match status" value="2"/>
</dbReference>
<dbReference type="PRINTS" id="PR01415">
    <property type="entry name" value="ANKYRIN"/>
</dbReference>
<feature type="compositionally biased region" description="Basic and acidic residues" evidence="4">
    <location>
        <begin position="428"/>
        <end position="444"/>
    </location>
</feature>
<dbReference type="Proteomes" id="UP000494165">
    <property type="component" value="Unassembled WGS sequence"/>
</dbReference>
<dbReference type="InterPro" id="IPR033635">
    <property type="entry name" value="ANKS1/Caskin"/>
</dbReference>
<name>A0A8S1BTZ3_9INSE</name>
<feature type="domain" description="SAM" evidence="6">
    <location>
        <begin position="929"/>
        <end position="988"/>
    </location>
</feature>
<dbReference type="Pfam" id="PF00536">
    <property type="entry name" value="SAM_1"/>
    <property type="match status" value="2"/>
</dbReference>
<feature type="compositionally biased region" description="Pro residues" evidence="4">
    <location>
        <begin position="658"/>
        <end position="667"/>
    </location>
</feature>
<dbReference type="GO" id="GO:0005829">
    <property type="term" value="C:cytosol"/>
    <property type="evidence" value="ECO:0007669"/>
    <property type="project" value="TreeGrafter"/>
</dbReference>
<feature type="region of interest" description="Disordered" evidence="4">
    <location>
        <begin position="1001"/>
        <end position="1051"/>
    </location>
</feature>
<dbReference type="InterPro" id="IPR002110">
    <property type="entry name" value="Ankyrin_rpt"/>
</dbReference>
<feature type="region of interest" description="Disordered" evidence="4">
    <location>
        <begin position="630"/>
        <end position="669"/>
    </location>
</feature>
<dbReference type="Pfam" id="PF00640">
    <property type="entry name" value="PID"/>
    <property type="match status" value="1"/>
</dbReference>
<feature type="region of interest" description="Disordered" evidence="4">
    <location>
        <begin position="1236"/>
        <end position="1273"/>
    </location>
</feature>
<dbReference type="InterPro" id="IPR036770">
    <property type="entry name" value="Ankyrin_rpt-contain_sf"/>
</dbReference>
<feature type="region of interest" description="Disordered" evidence="4">
    <location>
        <begin position="522"/>
        <end position="541"/>
    </location>
</feature>
<dbReference type="SUPFAM" id="SSF50729">
    <property type="entry name" value="PH domain-like"/>
    <property type="match status" value="1"/>
</dbReference>
<dbReference type="PROSITE" id="PS50088">
    <property type="entry name" value="ANK_REPEAT"/>
    <property type="match status" value="5"/>
</dbReference>
<feature type="compositionally biased region" description="Low complexity" evidence="4">
    <location>
        <begin position="526"/>
        <end position="539"/>
    </location>
</feature>
<dbReference type="PROSITE" id="PS50297">
    <property type="entry name" value="ANK_REP_REGION"/>
    <property type="match status" value="5"/>
</dbReference>
<feature type="repeat" description="ANK" evidence="3">
    <location>
        <begin position="190"/>
        <end position="222"/>
    </location>
</feature>
<accession>A0A8S1BTZ3</accession>
<sequence>MGKDQELLEAARNGNIPIVEKILSQRAKRSGPLASLRRGPGANVQDSSGYSALHHAALNGHREAVELLLAHEASVNIVDSKGSSPLHLAAWSGNEDVVRLLLCRGPSVPKVNLTTKDNETALHCAAQYGHTVVVALLLEHGCDPNIRNCRGETALDLAAQYGRLETVEKLLRTHPELIRQYADAPPRTVFPLTPLHRASKNGHKSVVLALLEAGFPVSALTPAGTALHEAALCGKLEVVRSLLDHGVSLSARDQCNMTVLEVLAQFPAHLTHEMSALITRHKLRRETNSGTLPSPAIGEDKENTEPLPPIPSIGSPYENVRLTPRGRMSESPGASSPSQWNYYEQEDRRMKNLSDNGGLLAKSLDSSGFVSRSMETSCFSAKSMDSSYLSEELSSSSRLSCYQNHAVRDVDQLSVSSSSSMTGPSISPRERFMPPTDNDRHSHDSNYLPMTGKPSANNAAKVSPTPPKKPPRRNLSVSPTHNNEKNYACSNYEYLFMARSGSASDDKSLRRGRSTDQYIEMRTPRSSSGLQLPLSSSVSVDADDHLRHKRSDSACEERITHDFEPNHTERRHTTIGQYDGAVQKPHNYPRRKLRRQSDRPYENFEPSCPGTQDSVPTFVSSAYIRLRPSQENMVENAETAKKKKISKTPLSPTNYKQPPTPDHPPPSAVDAERSIYERIRPLSQEYKRRSKDIETETDEDVLFCSFGASSGSLSSNLSSDKSIDFVEEFVGDAPFAGLLKGSVPPSKVEAMAVDFGRPVERPKTLNQIQNAYEVPKIEEVDSEEGRKSAQADKSLSILSPFDEQEEWAKISEIMASFGTGLVRESVFVTELEQEFQTRLGLSKQESLTSPSAPPSHASVGEWLRSIDMAKYERAFVKHGFDDLDFINGLIQPCDLILFGITSPEETAKITEAIKQLPNKSHKVGANGEAQPETVRLWLRSIHLENYAETFQKHLYNEFQKVMRIWDEEITTMLDIDKIGHRRRILASVGNEAALSADMETSIDVKPSEETPAGTTNNTGTLRHSKKSRPAPPPPIVAPKPPAANGSAADPKVGVPTKVVVVEESVEDPKELTIRDPNELLVGVPSTLTTQWRHAPYALVNGFVTYSAMYLGSTLVKQLLGTESTKKSIHKLKKSMVTRENKPPEVYLSISYRGVQFLEAESRELVCEHEIRNIHCACQDADDLTHFAYITKDHSTKDHYCHVFCVKTMDQASQIILTLGQAFEVAYQMALREQFSHGGGGLKPGHTRSQSEHQIKSHHKAGPEGNGHSRSHSVNGVIRPDEVAAGVASRAPIVFTEDM</sequence>
<dbReference type="SMART" id="SM00462">
    <property type="entry name" value="PTB"/>
    <property type="match status" value="1"/>
</dbReference>
<feature type="repeat" description="ANK" evidence="3">
    <location>
        <begin position="117"/>
        <end position="149"/>
    </location>
</feature>
<dbReference type="OrthoDB" id="5314041at2759"/>
<keyword evidence="8" id="KW-1185">Reference proteome</keyword>
<dbReference type="InterPro" id="IPR011993">
    <property type="entry name" value="PH-like_dom_sf"/>
</dbReference>
<dbReference type="Gene3D" id="1.25.40.20">
    <property type="entry name" value="Ankyrin repeat-containing domain"/>
    <property type="match status" value="2"/>
</dbReference>
<reference evidence="7 8" key="1">
    <citation type="submission" date="2020-04" db="EMBL/GenBank/DDBJ databases">
        <authorList>
            <person name="Alioto T."/>
            <person name="Alioto T."/>
            <person name="Gomez Garrido J."/>
        </authorList>
    </citation>
    <scope>NUCLEOTIDE SEQUENCE [LARGE SCALE GENOMIC DNA]</scope>
</reference>
<protein>
    <recommendedName>
        <fullName evidence="9">SAM domain-containing protein</fullName>
    </recommendedName>
</protein>
<dbReference type="PANTHER" id="PTHR24174">
    <property type="entry name" value="ANKYRIN REPEAT AND STERILE ALPHA MOTIF DOMAIN-CONTAINING PROTEIN 1"/>
    <property type="match status" value="1"/>
</dbReference>
<evidence type="ECO:0000256" key="4">
    <source>
        <dbReference type="SAM" id="MobiDB-lite"/>
    </source>
</evidence>
<dbReference type="EMBL" id="CADEPI010000002">
    <property type="protein sequence ID" value="CAB3359795.1"/>
    <property type="molecule type" value="Genomic_DNA"/>
</dbReference>
<organism evidence="7 8">
    <name type="scientific">Cloeon dipterum</name>
    <dbReference type="NCBI Taxonomy" id="197152"/>
    <lineage>
        <taxon>Eukaryota</taxon>
        <taxon>Metazoa</taxon>
        <taxon>Ecdysozoa</taxon>
        <taxon>Arthropoda</taxon>
        <taxon>Hexapoda</taxon>
        <taxon>Insecta</taxon>
        <taxon>Pterygota</taxon>
        <taxon>Palaeoptera</taxon>
        <taxon>Ephemeroptera</taxon>
        <taxon>Pisciforma</taxon>
        <taxon>Baetidae</taxon>
        <taxon>Cloeon</taxon>
    </lineage>
</organism>
<evidence type="ECO:0008006" key="9">
    <source>
        <dbReference type="Google" id="ProtNLM"/>
    </source>
</evidence>
<comment type="caution">
    <text evidence="7">The sequence shown here is derived from an EMBL/GenBank/DDBJ whole genome shotgun (WGS) entry which is preliminary data.</text>
</comment>
<feature type="domain" description="SAM" evidence="6">
    <location>
        <begin position="854"/>
        <end position="919"/>
    </location>
</feature>
<dbReference type="SMART" id="SM00248">
    <property type="entry name" value="ANK"/>
    <property type="match status" value="7"/>
</dbReference>
<dbReference type="Gene3D" id="2.30.29.30">
    <property type="entry name" value="Pleckstrin-homology domain (PH domain)/Phosphotyrosine-binding domain (PTB)"/>
    <property type="match status" value="1"/>
</dbReference>
<evidence type="ECO:0000256" key="3">
    <source>
        <dbReference type="PROSITE-ProRule" id="PRU00023"/>
    </source>
</evidence>
<feature type="compositionally biased region" description="Polar residues" evidence="4">
    <location>
        <begin position="648"/>
        <end position="657"/>
    </location>
</feature>
<evidence type="ECO:0000313" key="7">
    <source>
        <dbReference type="EMBL" id="CAB3359795.1"/>
    </source>
</evidence>
<evidence type="ECO:0000313" key="8">
    <source>
        <dbReference type="Proteomes" id="UP000494165"/>
    </source>
</evidence>
<gene>
    <name evidence="7" type="ORF">CLODIP_2_CD07840</name>
</gene>
<feature type="repeat" description="ANK" evidence="3">
    <location>
        <begin position="81"/>
        <end position="113"/>
    </location>
</feature>
<feature type="region of interest" description="Disordered" evidence="4">
    <location>
        <begin position="591"/>
        <end position="615"/>
    </location>
</feature>
<feature type="region of interest" description="Disordered" evidence="4">
    <location>
        <begin position="281"/>
        <end position="339"/>
    </location>
</feature>
<proteinExistence type="predicted"/>
<dbReference type="InterPro" id="IPR006020">
    <property type="entry name" value="PTB/PI_dom"/>
</dbReference>
<dbReference type="Gene3D" id="1.10.150.50">
    <property type="entry name" value="Transcription Factor, Ets-1"/>
    <property type="match status" value="2"/>
</dbReference>
<dbReference type="Pfam" id="PF12796">
    <property type="entry name" value="Ank_2"/>
    <property type="match status" value="3"/>
</dbReference>
<dbReference type="SUPFAM" id="SSF48403">
    <property type="entry name" value="Ankyrin repeat"/>
    <property type="match status" value="1"/>
</dbReference>
<dbReference type="PROSITE" id="PS01179">
    <property type="entry name" value="PID"/>
    <property type="match status" value="1"/>
</dbReference>
<dbReference type="PANTHER" id="PTHR24174:SF1">
    <property type="entry name" value="IP14385P"/>
    <property type="match status" value="1"/>
</dbReference>
<evidence type="ECO:0000259" key="5">
    <source>
        <dbReference type="PROSITE" id="PS01179"/>
    </source>
</evidence>
<dbReference type="InterPro" id="IPR013761">
    <property type="entry name" value="SAM/pointed_sf"/>
</dbReference>
<dbReference type="InterPro" id="IPR001660">
    <property type="entry name" value="SAM"/>
</dbReference>
<keyword evidence="1" id="KW-0677">Repeat</keyword>
<feature type="region of interest" description="Disordered" evidence="4">
    <location>
        <begin position="413"/>
        <end position="484"/>
    </location>
</feature>
<feature type="compositionally biased region" description="Polar residues" evidence="4">
    <location>
        <begin position="1012"/>
        <end position="1021"/>
    </location>
</feature>
<feature type="compositionally biased region" description="Low complexity" evidence="4">
    <location>
        <begin position="414"/>
        <end position="427"/>
    </location>
</feature>
<feature type="repeat" description="ANK" evidence="3">
    <location>
        <begin position="48"/>
        <end position="80"/>
    </location>
</feature>
<dbReference type="CDD" id="cd01274">
    <property type="entry name" value="PTB_Anks"/>
    <property type="match status" value="1"/>
</dbReference>
<evidence type="ECO:0000256" key="1">
    <source>
        <dbReference type="ARBA" id="ARBA00022737"/>
    </source>
</evidence>
<evidence type="ECO:0000256" key="2">
    <source>
        <dbReference type="ARBA" id="ARBA00023043"/>
    </source>
</evidence>
<feature type="domain" description="PID" evidence="5">
    <location>
        <begin position="1103"/>
        <end position="1232"/>
    </location>
</feature>
<evidence type="ECO:0000259" key="6">
    <source>
        <dbReference type="PROSITE" id="PS50105"/>
    </source>
</evidence>
<feature type="compositionally biased region" description="Pro residues" evidence="4">
    <location>
        <begin position="1029"/>
        <end position="1041"/>
    </location>
</feature>